<dbReference type="InterPro" id="IPR033140">
    <property type="entry name" value="Lipase_GDXG_put_SER_AS"/>
</dbReference>
<name>A0ABZ2PNQ8_9NOCA</name>
<dbReference type="EMBL" id="CP147846">
    <property type="protein sequence ID" value="WXG69875.1"/>
    <property type="molecule type" value="Genomic_DNA"/>
</dbReference>
<reference evidence="5 6" key="1">
    <citation type="submission" date="2024-03" db="EMBL/GenBank/DDBJ databases">
        <title>Natural products discovery in diverse microorganisms through a two-stage MS feature dereplication strategy.</title>
        <authorList>
            <person name="Zhang R."/>
        </authorList>
    </citation>
    <scope>NUCLEOTIDE SEQUENCE [LARGE SCALE GENOMIC DNA]</scope>
    <source>
        <strain evidence="5 6">18930</strain>
    </source>
</reference>
<keyword evidence="2 5" id="KW-0378">Hydrolase</keyword>
<accession>A0ABZ2PNQ8</accession>
<gene>
    <name evidence="5" type="ORF">WDS16_04825</name>
</gene>
<dbReference type="GO" id="GO:0016787">
    <property type="term" value="F:hydrolase activity"/>
    <property type="evidence" value="ECO:0007669"/>
    <property type="project" value="UniProtKB-KW"/>
</dbReference>
<dbReference type="RefSeq" id="WP_338890920.1">
    <property type="nucleotide sequence ID" value="NZ_CP147846.1"/>
</dbReference>
<evidence type="ECO:0000313" key="6">
    <source>
        <dbReference type="Proteomes" id="UP001432000"/>
    </source>
</evidence>
<evidence type="ECO:0000256" key="1">
    <source>
        <dbReference type="ARBA" id="ARBA00010515"/>
    </source>
</evidence>
<sequence length="317" mass="34376">MFTKSETVPRPIDPAIADYVSRFDAAMSEPGNTISEARARYRQLLAEQGAPDEAVISRHLTIPTRHGDLPARLYLPHNAAALMIYAHGGGFAVGDLDSPDRVLHTVSLGADVAILSLDYALAPENMYPIAFEQCKDAILWAEDNRDLLGVSGPLGMAGDSAGGNLTALLSHWAANEGGPTISWQALINPVLDFLALEGEVRGSYAHYGASPMLSTDTMRGFMFSYFVDHAARVDSSPLHVIGDYSILPPTFVAAGQCDALRDEGICYASRLAVAGVPVSLSVYEGMPHNFITLTRFSESAQHFVEDFVREARRWAHR</sequence>
<dbReference type="SUPFAM" id="SSF53474">
    <property type="entry name" value="alpha/beta-Hydrolases"/>
    <property type="match status" value="1"/>
</dbReference>
<organism evidence="5 6">
    <name type="scientific">Rhodococcus sovatensis</name>
    <dbReference type="NCBI Taxonomy" id="1805840"/>
    <lineage>
        <taxon>Bacteria</taxon>
        <taxon>Bacillati</taxon>
        <taxon>Actinomycetota</taxon>
        <taxon>Actinomycetes</taxon>
        <taxon>Mycobacteriales</taxon>
        <taxon>Nocardiaceae</taxon>
        <taxon>Rhodococcus</taxon>
    </lineage>
</organism>
<dbReference type="InterPro" id="IPR050300">
    <property type="entry name" value="GDXG_lipolytic_enzyme"/>
</dbReference>
<comment type="similarity">
    <text evidence="1">Belongs to the 'GDXG' lipolytic enzyme family.</text>
</comment>
<dbReference type="Gene3D" id="3.40.50.1820">
    <property type="entry name" value="alpha/beta hydrolase"/>
    <property type="match status" value="1"/>
</dbReference>
<feature type="domain" description="Alpha/beta hydrolase fold-3" evidence="4">
    <location>
        <begin position="83"/>
        <end position="291"/>
    </location>
</feature>
<dbReference type="PANTHER" id="PTHR48081:SF8">
    <property type="entry name" value="ALPHA_BETA HYDROLASE FOLD-3 DOMAIN-CONTAINING PROTEIN-RELATED"/>
    <property type="match status" value="1"/>
</dbReference>
<dbReference type="Proteomes" id="UP001432000">
    <property type="component" value="Chromosome"/>
</dbReference>
<evidence type="ECO:0000256" key="3">
    <source>
        <dbReference type="PROSITE-ProRule" id="PRU10038"/>
    </source>
</evidence>
<dbReference type="Pfam" id="PF07859">
    <property type="entry name" value="Abhydrolase_3"/>
    <property type="match status" value="1"/>
</dbReference>
<keyword evidence="6" id="KW-1185">Reference proteome</keyword>
<dbReference type="InterPro" id="IPR029058">
    <property type="entry name" value="AB_hydrolase_fold"/>
</dbReference>
<evidence type="ECO:0000259" key="4">
    <source>
        <dbReference type="Pfam" id="PF07859"/>
    </source>
</evidence>
<evidence type="ECO:0000256" key="2">
    <source>
        <dbReference type="ARBA" id="ARBA00022801"/>
    </source>
</evidence>
<protein>
    <submittedName>
        <fullName evidence="5">Alpha/beta hydrolase</fullName>
    </submittedName>
</protein>
<dbReference type="PROSITE" id="PS01174">
    <property type="entry name" value="LIPASE_GDXG_SER"/>
    <property type="match status" value="1"/>
</dbReference>
<dbReference type="PANTHER" id="PTHR48081">
    <property type="entry name" value="AB HYDROLASE SUPERFAMILY PROTEIN C4A8.06C"/>
    <property type="match status" value="1"/>
</dbReference>
<feature type="active site" evidence="3">
    <location>
        <position position="160"/>
    </location>
</feature>
<dbReference type="InterPro" id="IPR013094">
    <property type="entry name" value="AB_hydrolase_3"/>
</dbReference>
<proteinExistence type="inferred from homology"/>
<evidence type="ECO:0000313" key="5">
    <source>
        <dbReference type="EMBL" id="WXG69875.1"/>
    </source>
</evidence>